<comment type="function">
    <text evidence="1 9">Required for assembly of cytochrome c oxidase (complex IV).</text>
</comment>
<keyword evidence="7 9" id="KW-0496">Mitochondrion</keyword>
<dbReference type="InterPro" id="IPR041752">
    <property type="entry name" value="Coa3"/>
</dbReference>
<gene>
    <name evidence="11" type="ORF">O181_041676</name>
</gene>
<protein>
    <recommendedName>
        <fullName evidence="9">Cytochrome c oxidase assembly factor 3</fullName>
    </recommendedName>
</protein>
<sequence>MQLLTKRKKPQRIERKPVALCKRQTYWNSGRMSPALHRARAPFRATNLLTGAGILTFTFGVYFYSIAAVKQDDFSDVPTPSLEQIQKINQQLEADKNPNSPISKTEATKTAQKLAPLGLLGSTENWVKGRDSPSNLIMGAPPIDQIGRLTDRKVAEDEKKIL</sequence>
<evidence type="ECO:0000256" key="3">
    <source>
        <dbReference type="ARBA" id="ARBA00007035"/>
    </source>
</evidence>
<comment type="subunit">
    <text evidence="4 9">Component of 250-400 kDa complexes called cytochrome oxidase assembly intermediates or COA complexes.</text>
</comment>
<evidence type="ECO:0000313" key="11">
    <source>
        <dbReference type="EMBL" id="MBW0501961.1"/>
    </source>
</evidence>
<dbReference type="AlphaFoldDB" id="A0A9Q3DDG6"/>
<comment type="similarity">
    <text evidence="3 9">Belongs to the COA3 family.</text>
</comment>
<keyword evidence="8 9" id="KW-0472">Membrane</keyword>
<dbReference type="Pfam" id="PF09813">
    <property type="entry name" value="Coa3_cc"/>
    <property type="match status" value="1"/>
</dbReference>
<keyword evidence="5 9" id="KW-0812">Transmembrane</keyword>
<comment type="caution">
    <text evidence="11">The sequence shown here is derived from an EMBL/GenBank/DDBJ whole genome shotgun (WGS) entry which is preliminary data.</text>
</comment>
<dbReference type="PANTHER" id="PTHR15642:SF3">
    <property type="entry name" value="CYTOCHROME C OXIDASE ASSEMBLY FACTOR 3 HOMOLOG, MITOCHONDRIAL"/>
    <property type="match status" value="1"/>
</dbReference>
<evidence type="ECO:0000256" key="5">
    <source>
        <dbReference type="ARBA" id="ARBA00022692"/>
    </source>
</evidence>
<evidence type="ECO:0000256" key="7">
    <source>
        <dbReference type="ARBA" id="ARBA00023128"/>
    </source>
</evidence>
<organism evidence="11 12">
    <name type="scientific">Austropuccinia psidii MF-1</name>
    <dbReference type="NCBI Taxonomy" id="1389203"/>
    <lineage>
        <taxon>Eukaryota</taxon>
        <taxon>Fungi</taxon>
        <taxon>Dikarya</taxon>
        <taxon>Basidiomycota</taxon>
        <taxon>Pucciniomycotina</taxon>
        <taxon>Pucciniomycetes</taxon>
        <taxon>Pucciniales</taxon>
        <taxon>Sphaerophragmiaceae</taxon>
        <taxon>Austropuccinia</taxon>
    </lineage>
</organism>
<dbReference type="GO" id="GO:0005743">
    <property type="term" value="C:mitochondrial inner membrane"/>
    <property type="evidence" value="ECO:0007669"/>
    <property type="project" value="UniProtKB-UniRule"/>
</dbReference>
<keyword evidence="12" id="KW-1185">Reference proteome</keyword>
<name>A0A9Q3DDG6_9BASI</name>
<evidence type="ECO:0000313" key="12">
    <source>
        <dbReference type="Proteomes" id="UP000765509"/>
    </source>
</evidence>
<keyword evidence="6 9" id="KW-1133">Transmembrane helix</keyword>
<evidence type="ECO:0000256" key="9">
    <source>
        <dbReference type="RuleBase" id="RU367056"/>
    </source>
</evidence>
<dbReference type="EMBL" id="AVOT02016590">
    <property type="protein sequence ID" value="MBW0501961.1"/>
    <property type="molecule type" value="Genomic_DNA"/>
</dbReference>
<evidence type="ECO:0000256" key="4">
    <source>
        <dbReference type="ARBA" id="ARBA00011351"/>
    </source>
</evidence>
<evidence type="ECO:0000256" key="6">
    <source>
        <dbReference type="ARBA" id="ARBA00022989"/>
    </source>
</evidence>
<comment type="subcellular location">
    <subcellularLocation>
        <location evidence="2">Mitochondrion membrane</location>
        <topology evidence="2">Single-pass membrane protein</topology>
    </subcellularLocation>
</comment>
<dbReference type="Proteomes" id="UP000765509">
    <property type="component" value="Unassembled WGS sequence"/>
</dbReference>
<dbReference type="PANTHER" id="PTHR15642">
    <property type="entry name" value="CYTOCHROME C OXIDASE ASSEMBLY FACTOR 3, MITOCHONDRIAL"/>
    <property type="match status" value="1"/>
</dbReference>
<evidence type="ECO:0000256" key="1">
    <source>
        <dbReference type="ARBA" id="ARBA00003064"/>
    </source>
</evidence>
<proteinExistence type="inferred from homology"/>
<evidence type="ECO:0000256" key="8">
    <source>
        <dbReference type="ARBA" id="ARBA00023136"/>
    </source>
</evidence>
<reference evidence="11" key="1">
    <citation type="submission" date="2021-03" db="EMBL/GenBank/DDBJ databases">
        <title>Draft genome sequence of rust myrtle Austropuccinia psidii MF-1, a brazilian biotype.</title>
        <authorList>
            <person name="Quecine M.C."/>
            <person name="Pachon D.M.R."/>
            <person name="Bonatelli M.L."/>
            <person name="Correr F.H."/>
            <person name="Franceschini L.M."/>
            <person name="Leite T.F."/>
            <person name="Margarido G.R.A."/>
            <person name="Almeida C.A."/>
            <person name="Ferrarezi J.A."/>
            <person name="Labate C.A."/>
        </authorList>
    </citation>
    <scope>NUCLEOTIDE SEQUENCE</scope>
    <source>
        <strain evidence="11">MF-1</strain>
    </source>
</reference>
<evidence type="ECO:0000259" key="10">
    <source>
        <dbReference type="Pfam" id="PF09813"/>
    </source>
</evidence>
<keyword evidence="9" id="KW-0999">Mitochondrion inner membrane</keyword>
<evidence type="ECO:0000256" key="2">
    <source>
        <dbReference type="ARBA" id="ARBA00004304"/>
    </source>
</evidence>
<dbReference type="GO" id="GO:0033617">
    <property type="term" value="P:mitochondrial respiratory chain complex IV assembly"/>
    <property type="evidence" value="ECO:0007669"/>
    <property type="project" value="UniProtKB-UniRule"/>
</dbReference>
<dbReference type="OrthoDB" id="10018333at2759"/>
<dbReference type="InterPro" id="IPR018628">
    <property type="entry name" value="Coa3_CC"/>
</dbReference>
<accession>A0A9Q3DDG6</accession>
<feature type="transmembrane region" description="Helical" evidence="9">
    <location>
        <begin position="48"/>
        <end position="67"/>
    </location>
</feature>
<feature type="domain" description="Cytochrome c oxidase assembly factor 3 mitochondrial coiled-coil" evidence="10">
    <location>
        <begin position="36"/>
        <end position="76"/>
    </location>
</feature>